<dbReference type="NCBIfam" id="TIGR01947">
    <property type="entry name" value="rnfG"/>
    <property type="match status" value="1"/>
</dbReference>
<evidence type="ECO:0000313" key="8">
    <source>
        <dbReference type="EMBL" id="WIM05971.1"/>
    </source>
</evidence>
<evidence type="ECO:0000259" key="7">
    <source>
        <dbReference type="SMART" id="SM00900"/>
    </source>
</evidence>
<name>A0AA49IZW9_9PROT</name>
<dbReference type="GO" id="GO:0022900">
    <property type="term" value="P:electron transport chain"/>
    <property type="evidence" value="ECO:0007669"/>
    <property type="project" value="UniProtKB-UniRule"/>
</dbReference>
<comment type="function">
    <text evidence="6">Part of a membrane-bound complex that couples electron transfer with translocation of ions across the membrane.</text>
</comment>
<comment type="similarity">
    <text evidence="6">Belongs to the RnfG family.</text>
</comment>
<protein>
    <recommendedName>
        <fullName evidence="6">Ion-translocating oxidoreductase complex subunit G</fullName>
        <ecNumber evidence="6">7.-.-.-</ecNumber>
    </recommendedName>
    <alternativeName>
        <fullName evidence="6">Rnf electron transport complex subunit G</fullName>
    </alternativeName>
</protein>
<feature type="domain" description="FMN-binding" evidence="7">
    <location>
        <begin position="109"/>
        <end position="209"/>
    </location>
</feature>
<dbReference type="GO" id="GO:0005886">
    <property type="term" value="C:plasma membrane"/>
    <property type="evidence" value="ECO:0007669"/>
    <property type="project" value="UniProtKB-SubCell"/>
</dbReference>
<dbReference type="KEGG" id="npv:OHM77_01380"/>
<comment type="subunit">
    <text evidence="6">The complex is composed of six subunits: RnfA, RnfB, RnfC, RnfD, RnfE and RnfG.</text>
</comment>
<dbReference type="EC" id="7.-.-.-" evidence="6"/>
<keyword evidence="6" id="KW-0997">Cell inner membrane</keyword>
<dbReference type="InterPro" id="IPR010209">
    <property type="entry name" value="Ion_transpt_RnfG/RsxG"/>
</dbReference>
<dbReference type="PANTHER" id="PTHR36118:SF1">
    <property type="entry name" value="ION-TRANSLOCATING OXIDOREDUCTASE COMPLEX SUBUNIT G"/>
    <property type="match status" value="1"/>
</dbReference>
<reference evidence="8" key="1">
    <citation type="journal article" date="2023" name="Nat. Microbiol.">
        <title>Enrichment and characterization of a nitric oxide-reducing microbial community in a continuous bioreactor.</title>
        <authorList>
            <person name="Garrido-Amador P."/>
            <person name="Stortenbeker N."/>
            <person name="Wessels H.J.C.T."/>
            <person name="Speth D.R."/>
            <person name="Garcia-Heredia I."/>
            <person name="Kartal B."/>
        </authorList>
    </citation>
    <scope>NUCLEOTIDE SEQUENCE</scope>
    <source>
        <strain evidence="8">MAG1</strain>
    </source>
</reference>
<keyword evidence="6" id="KW-1133">Transmembrane helix</keyword>
<dbReference type="GO" id="GO:0009055">
    <property type="term" value="F:electron transfer activity"/>
    <property type="evidence" value="ECO:0007669"/>
    <property type="project" value="InterPro"/>
</dbReference>
<dbReference type="PANTHER" id="PTHR36118">
    <property type="entry name" value="ION-TRANSLOCATING OXIDOREDUCTASE COMPLEX SUBUNIT G"/>
    <property type="match status" value="1"/>
</dbReference>
<evidence type="ECO:0000256" key="4">
    <source>
        <dbReference type="ARBA" id="ARBA00022643"/>
    </source>
</evidence>
<comment type="cofactor">
    <cofactor evidence="6">
        <name>FMN</name>
        <dbReference type="ChEBI" id="CHEBI:58210"/>
    </cofactor>
</comment>
<evidence type="ECO:0000256" key="2">
    <source>
        <dbReference type="ARBA" id="ARBA00022553"/>
    </source>
</evidence>
<dbReference type="Proteomes" id="UP001234916">
    <property type="component" value="Chromosome"/>
</dbReference>
<dbReference type="PIRSF" id="PIRSF006091">
    <property type="entry name" value="E_trnsport_RnfG"/>
    <property type="match status" value="1"/>
</dbReference>
<accession>A0AA49IZW9</accession>
<keyword evidence="6" id="KW-0812">Transmembrane</keyword>
<feature type="modified residue" description="FMN phosphoryl threonine" evidence="6">
    <location>
        <position position="192"/>
    </location>
</feature>
<keyword evidence="4 6" id="KW-0288">FMN</keyword>
<evidence type="ECO:0000256" key="5">
    <source>
        <dbReference type="ARBA" id="ARBA00022982"/>
    </source>
</evidence>
<keyword evidence="3 6" id="KW-0285">Flavoprotein</keyword>
<evidence type="ECO:0000256" key="1">
    <source>
        <dbReference type="ARBA" id="ARBA00022448"/>
    </source>
</evidence>
<proteinExistence type="inferred from homology"/>
<comment type="subcellular location">
    <subcellularLocation>
        <location evidence="6">Cell inner membrane</location>
        <topology evidence="6">Single-pass membrane protein</topology>
    </subcellularLocation>
</comment>
<keyword evidence="6" id="KW-1278">Translocase</keyword>
<organism evidence="8">
    <name type="scientific">Candidatus Nitricoxidivorans perseverans</name>
    <dbReference type="NCBI Taxonomy" id="2975601"/>
    <lineage>
        <taxon>Bacteria</taxon>
        <taxon>Pseudomonadati</taxon>
        <taxon>Pseudomonadota</taxon>
        <taxon>Betaproteobacteria</taxon>
        <taxon>Nitrosomonadales</taxon>
        <taxon>Sterolibacteriaceae</taxon>
        <taxon>Candidatus Nitricoxidivorans</taxon>
    </lineage>
</organism>
<sequence>MMASPAPSAAHVSSRTAAALLVFTLVFTGLMAATYNATRPLLEASAQAEKMKLVNEVLPPGQYDNDLLVDFAVLPPQPALGLDAESRLYRARKGGEPVALVLEAAAPDGYAGRIALVLAVRADGRLAAVRITGHKETPGLGDYIDPKKDKQGRKRGRLWIAQFNDAALGAGAAGPWKVKKDGGRFDYMTGATISARAVANASGKALAWAVERRERLFALPVGGKYEEGAP</sequence>
<dbReference type="InterPro" id="IPR007329">
    <property type="entry name" value="FMN-bd"/>
</dbReference>
<dbReference type="EMBL" id="CP107246">
    <property type="protein sequence ID" value="WIM05971.1"/>
    <property type="molecule type" value="Genomic_DNA"/>
</dbReference>
<dbReference type="AlphaFoldDB" id="A0AA49IZW9"/>
<evidence type="ECO:0000256" key="6">
    <source>
        <dbReference type="HAMAP-Rule" id="MF_00479"/>
    </source>
</evidence>
<evidence type="ECO:0000256" key="3">
    <source>
        <dbReference type="ARBA" id="ARBA00022630"/>
    </source>
</evidence>
<keyword evidence="2 6" id="KW-0597">Phosphoprotein</keyword>
<dbReference type="HAMAP" id="MF_00479">
    <property type="entry name" value="RsxG_RnfG"/>
    <property type="match status" value="1"/>
</dbReference>
<keyword evidence="6" id="KW-1003">Cell membrane</keyword>
<gene>
    <name evidence="6" type="primary">rnfG</name>
    <name evidence="8" type="ORF">OHM77_01380</name>
</gene>
<dbReference type="GO" id="GO:0010181">
    <property type="term" value="F:FMN binding"/>
    <property type="evidence" value="ECO:0007669"/>
    <property type="project" value="InterPro"/>
</dbReference>
<keyword evidence="5 6" id="KW-0249">Electron transport</keyword>
<dbReference type="SMART" id="SM00900">
    <property type="entry name" value="FMN_bind"/>
    <property type="match status" value="1"/>
</dbReference>
<keyword evidence="1 6" id="KW-0813">Transport</keyword>
<dbReference type="Pfam" id="PF04205">
    <property type="entry name" value="FMN_bind"/>
    <property type="match status" value="1"/>
</dbReference>
<keyword evidence="6" id="KW-0472">Membrane</keyword>